<keyword evidence="2" id="KW-1185">Reference proteome</keyword>
<dbReference type="Proteomes" id="UP000645257">
    <property type="component" value="Unassembled WGS sequence"/>
</dbReference>
<reference evidence="1" key="1">
    <citation type="journal article" date="2014" name="Int. J. Syst. Evol. Microbiol.">
        <title>Complete genome sequence of Corynebacterium casei LMG S-19264T (=DSM 44701T), isolated from a smear-ripened cheese.</title>
        <authorList>
            <consortium name="US DOE Joint Genome Institute (JGI-PGF)"/>
            <person name="Walter F."/>
            <person name="Albersmeier A."/>
            <person name="Kalinowski J."/>
            <person name="Ruckert C."/>
        </authorList>
    </citation>
    <scope>NUCLEOTIDE SEQUENCE</scope>
    <source>
        <strain evidence="1">KCTC 32182</strain>
    </source>
</reference>
<dbReference type="AlphaFoldDB" id="A0A918P3S0"/>
<dbReference type="RefSeq" id="WP_189534170.1">
    <property type="nucleotide sequence ID" value="NZ_BMYX01000011.1"/>
</dbReference>
<gene>
    <name evidence="1" type="ORF">GCM10011289_21690</name>
</gene>
<sequence>MGDINHNFSGILKKIIGLRLCCVQGQFYVMEDFLSDEPLSICLVFDTGLNVKISGLSDGESIVVDEGGLCSYSMQDAGAVIVNDIDRMEKLCGDSRVCAVNFIVGEEGKIIGVKVVFSKSSIYFVNLGDELKIFDFFPDFLFEEESCRLVDICY</sequence>
<accession>A0A918P3S0</accession>
<name>A0A918P3S0_9NEIS</name>
<evidence type="ECO:0000313" key="2">
    <source>
        <dbReference type="Proteomes" id="UP000645257"/>
    </source>
</evidence>
<comment type="caution">
    <text evidence="1">The sequence shown here is derived from an EMBL/GenBank/DDBJ whole genome shotgun (WGS) entry which is preliminary data.</text>
</comment>
<dbReference type="EMBL" id="BMYX01000011">
    <property type="protein sequence ID" value="GGY17816.1"/>
    <property type="molecule type" value="Genomic_DNA"/>
</dbReference>
<proteinExistence type="predicted"/>
<organism evidence="1 2">
    <name type="scientific">Paludibacterium paludis</name>
    <dbReference type="NCBI Taxonomy" id="1225769"/>
    <lineage>
        <taxon>Bacteria</taxon>
        <taxon>Pseudomonadati</taxon>
        <taxon>Pseudomonadota</taxon>
        <taxon>Betaproteobacteria</taxon>
        <taxon>Neisseriales</taxon>
        <taxon>Chromobacteriaceae</taxon>
        <taxon>Paludibacterium</taxon>
    </lineage>
</organism>
<protein>
    <submittedName>
        <fullName evidence="1">Uncharacterized protein</fullName>
    </submittedName>
</protein>
<evidence type="ECO:0000313" key="1">
    <source>
        <dbReference type="EMBL" id="GGY17816.1"/>
    </source>
</evidence>
<reference evidence="1" key="2">
    <citation type="submission" date="2020-09" db="EMBL/GenBank/DDBJ databases">
        <authorList>
            <person name="Sun Q."/>
            <person name="Kim S."/>
        </authorList>
    </citation>
    <scope>NUCLEOTIDE SEQUENCE</scope>
    <source>
        <strain evidence="1">KCTC 32182</strain>
    </source>
</reference>